<dbReference type="OrthoDB" id="4956084at2"/>
<sequence>MLALSSSARYFLYHEPTDMRYGINSLAGLVRNKLGFDPMNGDVFVFLGKRSNQIRFLQWDRDGFAMYIKKLEQGTFERPALPGNAVTSGQLSLLLQGVRLVSVSYRKRYNPLNRTRK</sequence>
<dbReference type="NCBIfam" id="NF033819">
    <property type="entry name" value="IS66_TnpB"/>
    <property type="match status" value="1"/>
</dbReference>
<gene>
    <name evidence="1" type="ORF">C8N25_11157</name>
</gene>
<name>A0A3E0DVY0_9BACT</name>
<dbReference type="Proteomes" id="UP000256405">
    <property type="component" value="Unassembled WGS sequence"/>
</dbReference>
<reference evidence="1 2" key="1">
    <citation type="submission" date="2018-08" db="EMBL/GenBank/DDBJ databases">
        <title>Genomic Encyclopedia of Archaeal and Bacterial Type Strains, Phase II (KMG-II): from individual species to whole genera.</title>
        <authorList>
            <person name="Goeker M."/>
        </authorList>
    </citation>
    <scope>NUCLEOTIDE SEQUENCE [LARGE SCALE GENOMIC DNA]</scope>
    <source>
        <strain evidence="1 2">DSM 15986</strain>
    </source>
</reference>
<organism evidence="1 2">
    <name type="scientific">Algoriphagus antarcticus</name>
    <dbReference type="NCBI Taxonomy" id="238540"/>
    <lineage>
        <taxon>Bacteria</taxon>
        <taxon>Pseudomonadati</taxon>
        <taxon>Bacteroidota</taxon>
        <taxon>Cytophagia</taxon>
        <taxon>Cytophagales</taxon>
        <taxon>Cyclobacteriaceae</taxon>
        <taxon>Algoriphagus</taxon>
    </lineage>
</organism>
<accession>A0A3E0DVY0</accession>
<proteinExistence type="predicted"/>
<evidence type="ECO:0000313" key="1">
    <source>
        <dbReference type="EMBL" id="REG87078.1"/>
    </source>
</evidence>
<dbReference type="Pfam" id="PF05717">
    <property type="entry name" value="TnpB_IS66"/>
    <property type="match status" value="1"/>
</dbReference>
<keyword evidence="2" id="KW-1185">Reference proteome</keyword>
<dbReference type="RefSeq" id="WP_086540181.1">
    <property type="nucleotide sequence ID" value="NZ_MSSW01000008.1"/>
</dbReference>
<dbReference type="PANTHER" id="PTHR36455">
    <property type="match status" value="1"/>
</dbReference>
<dbReference type="EMBL" id="QUNF01000011">
    <property type="protein sequence ID" value="REG87078.1"/>
    <property type="molecule type" value="Genomic_DNA"/>
</dbReference>
<evidence type="ECO:0000313" key="2">
    <source>
        <dbReference type="Proteomes" id="UP000256405"/>
    </source>
</evidence>
<dbReference type="AlphaFoldDB" id="A0A3E0DVY0"/>
<protein>
    <submittedName>
        <fullName evidence="1">Transposase</fullName>
    </submittedName>
</protein>
<comment type="caution">
    <text evidence="1">The sequence shown here is derived from an EMBL/GenBank/DDBJ whole genome shotgun (WGS) entry which is preliminary data.</text>
</comment>
<dbReference type="PANTHER" id="PTHR36455:SF1">
    <property type="entry name" value="BLR8292 PROTEIN"/>
    <property type="match status" value="1"/>
</dbReference>
<dbReference type="InterPro" id="IPR008878">
    <property type="entry name" value="Transposase_IS66_Orf2"/>
</dbReference>